<reference evidence="2" key="1">
    <citation type="submission" date="2022-07" db="EMBL/GenBank/DDBJ databases">
        <title>Bacterial species isolated from the porcine tonsil microbiota.</title>
        <authorList>
            <person name="Oliveira I.M.F."/>
        </authorList>
    </citation>
    <scope>NUCLEOTIDE SEQUENCE</scope>
    <source>
        <strain evidence="2">8QC2O2</strain>
    </source>
</reference>
<dbReference type="SUPFAM" id="SSF53474">
    <property type="entry name" value="alpha/beta-Hydrolases"/>
    <property type="match status" value="1"/>
</dbReference>
<dbReference type="Pfam" id="PF12146">
    <property type="entry name" value="Hydrolase_4"/>
    <property type="match status" value="1"/>
</dbReference>
<dbReference type="InterPro" id="IPR000073">
    <property type="entry name" value="AB_hydrolase_1"/>
</dbReference>
<dbReference type="InterPro" id="IPR050266">
    <property type="entry name" value="AB_hydrolase_sf"/>
</dbReference>
<dbReference type="InterPro" id="IPR022742">
    <property type="entry name" value="Hydrolase_4"/>
</dbReference>
<dbReference type="PRINTS" id="PR00111">
    <property type="entry name" value="ABHYDROLASE"/>
</dbReference>
<dbReference type="InterPro" id="IPR029058">
    <property type="entry name" value="AB_hydrolase_fold"/>
</dbReference>
<evidence type="ECO:0000313" key="3">
    <source>
        <dbReference type="Proteomes" id="UP001204068"/>
    </source>
</evidence>
<comment type="caution">
    <text evidence="2">The sequence shown here is derived from an EMBL/GenBank/DDBJ whole genome shotgun (WGS) entry which is preliminary data.</text>
</comment>
<dbReference type="EMBL" id="JANILD010000004">
    <property type="protein sequence ID" value="MCQ9303937.1"/>
    <property type="molecule type" value="Genomic_DNA"/>
</dbReference>
<accession>A0AAW5LLM8</accession>
<feature type="domain" description="Serine aminopeptidase S33" evidence="1">
    <location>
        <begin position="42"/>
        <end position="217"/>
    </location>
</feature>
<sequence>MNHKKTLILLPGMLCDEQLWEKQMAYFSDKYHVVMGDVTQEDSIEKMATSLLEEAPEKFVLAGLSLGGIVSLEIVNQAPSRIEKLLLFDTNPYLPNDNQIQNWHHFKALTEAKEFEKITRDYLLSNLVFKHTQNLDNQIMDMSRNVGEVALLNQLKSLEFRQDYYKTLAKIKNDTHIIVGEKDEVCPVSFSKEMNRQIEHSTLDVISDAGHLVTMEQPEAVIKVMKKYI</sequence>
<dbReference type="PANTHER" id="PTHR43798">
    <property type="entry name" value="MONOACYLGLYCEROL LIPASE"/>
    <property type="match status" value="1"/>
</dbReference>
<dbReference type="Proteomes" id="UP001204068">
    <property type="component" value="Unassembled WGS sequence"/>
</dbReference>
<evidence type="ECO:0000313" key="2">
    <source>
        <dbReference type="EMBL" id="MCQ9303937.1"/>
    </source>
</evidence>
<name>A0AAW5LLM8_MAMSC</name>
<dbReference type="AlphaFoldDB" id="A0AAW5LLM8"/>
<evidence type="ECO:0000259" key="1">
    <source>
        <dbReference type="Pfam" id="PF12146"/>
    </source>
</evidence>
<protein>
    <submittedName>
        <fullName evidence="2">Alpha/beta hydrolase</fullName>
    </submittedName>
</protein>
<dbReference type="GO" id="GO:0016787">
    <property type="term" value="F:hydrolase activity"/>
    <property type="evidence" value="ECO:0007669"/>
    <property type="project" value="UniProtKB-KW"/>
</dbReference>
<proteinExistence type="predicted"/>
<dbReference type="PANTHER" id="PTHR43798:SF29">
    <property type="entry name" value="AB HYDROLASE-1 DOMAIN-CONTAINING PROTEIN"/>
    <property type="match status" value="1"/>
</dbReference>
<organism evidence="2 3">
    <name type="scientific">Mammaliicoccus sciuri</name>
    <name type="common">Staphylococcus sciuri</name>
    <dbReference type="NCBI Taxonomy" id="1296"/>
    <lineage>
        <taxon>Bacteria</taxon>
        <taxon>Bacillati</taxon>
        <taxon>Bacillota</taxon>
        <taxon>Bacilli</taxon>
        <taxon>Bacillales</taxon>
        <taxon>Staphylococcaceae</taxon>
        <taxon>Mammaliicoccus</taxon>
    </lineage>
</organism>
<dbReference type="Gene3D" id="3.40.50.1820">
    <property type="entry name" value="alpha/beta hydrolase"/>
    <property type="match status" value="1"/>
</dbReference>
<keyword evidence="2" id="KW-0378">Hydrolase</keyword>
<gene>
    <name evidence="2" type="ORF">NQ032_10035</name>
</gene>
<dbReference type="RefSeq" id="WP_070369359.1">
    <property type="nucleotide sequence ID" value="NZ_CP064868.1"/>
</dbReference>